<protein>
    <submittedName>
        <fullName evidence="5">ArsR family transcriptional regulator</fullName>
    </submittedName>
</protein>
<evidence type="ECO:0000313" key="6">
    <source>
        <dbReference type="Proteomes" id="UP000295447"/>
    </source>
</evidence>
<dbReference type="InterPro" id="IPR011991">
    <property type="entry name" value="ArsR-like_HTH"/>
</dbReference>
<evidence type="ECO:0000313" key="5">
    <source>
        <dbReference type="EMBL" id="TDW18432.1"/>
    </source>
</evidence>
<dbReference type="SMART" id="SM00418">
    <property type="entry name" value="HTH_ARSR"/>
    <property type="match status" value="1"/>
</dbReference>
<sequence>MVPRASTTSDVFNAVGDVHRRAILDVLLTGEKPVGAIVRDVSMSQPQVSRHLRVLGEVGLVRCRADGRRRLYRLAPEQLQPLHDWVAKYERAINDRLDRIEDYLEELQRQGEGSGT</sequence>
<dbReference type="PANTHER" id="PTHR33154">
    <property type="entry name" value="TRANSCRIPTIONAL REGULATOR, ARSR FAMILY"/>
    <property type="match status" value="1"/>
</dbReference>
<dbReference type="NCBIfam" id="NF033788">
    <property type="entry name" value="HTH_metalloreg"/>
    <property type="match status" value="1"/>
</dbReference>
<gene>
    <name evidence="5" type="ORF">EV650_5020</name>
</gene>
<comment type="caution">
    <text evidence="5">The sequence shown here is derived from an EMBL/GenBank/DDBJ whole genome shotgun (WGS) entry which is preliminary data.</text>
</comment>
<dbReference type="PRINTS" id="PR00778">
    <property type="entry name" value="HTHARSR"/>
</dbReference>
<dbReference type="Proteomes" id="UP000295447">
    <property type="component" value="Unassembled WGS sequence"/>
</dbReference>
<feature type="domain" description="HTH arsR-type" evidence="4">
    <location>
        <begin position="1"/>
        <end position="94"/>
    </location>
</feature>
<dbReference type="Pfam" id="PF01022">
    <property type="entry name" value="HTH_5"/>
    <property type="match status" value="1"/>
</dbReference>
<keyword evidence="2" id="KW-0238">DNA-binding</keyword>
<dbReference type="GO" id="GO:0003677">
    <property type="term" value="F:DNA binding"/>
    <property type="evidence" value="ECO:0007669"/>
    <property type="project" value="UniProtKB-KW"/>
</dbReference>
<keyword evidence="6" id="KW-1185">Reference proteome</keyword>
<evidence type="ECO:0000256" key="2">
    <source>
        <dbReference type="ARBA" id="ARBA00023125"/>
    </source>
</evidence>
<dbReference type="InterPro" id="IPR036388">
    <property type="entry name" value="WH-like_DNA-bd_sf"/>
</dbReference>
<dbReference type="SUPFAM" id="SSF46785">
    <property type="entry name" value="Winged helix' DNA-binding domain"/>
    <property type="match status" value="1"/>
</dbReference>
<dbReference type="InterPro" id="IPR036390">
    <property type="entry name" value="WH_DNA-bd_sf"/>
</dbReference>
<name>A0A4R7ZLP6_9ACTN</name>
<keyword evidence="3" id="KW-0804">Transcription</keyword>
<dbReference type="InterPro" id="IPR001845">
    <property type="entry name" value="HTH_ArsR_DNA-bd_dom"/>
</dbReference>
<accession>A0A4R7ZLP6</accession>
<dbReference type="Gene3D" id="1.10.10.10">
    <property type="entry name" value="Winged helix-like DNA-binding domain superfamily/Winged helix DNA-binding domain"/>
    <property type="match status" value="1"/>
</dbReference>
<evidence type="ECO:0000256" key="1">
    <source>
        <dbReference type="ARBA" id="ARBA00023015"/>
    </source>
</evidence>
<reference evidence="5 6" key="1">
    <citation type="submission" date="2019-03" db="EMBL/GenBank/DDBJ databases">
        <title>Genomic Encyclopedia of Type Strains, Phase III (KMG-III): the genomes of soil and plant-associated and newly described type strains.</title>
        <authorList>
            <person name="Whitman W."/>
        </authorList>
    </citation>
    <scope>NUCLEOTIDE SEQUENCE [LARGE SCALE GENOMIC DNA]</scope>
    <source>
        <strain evidence="5 6">VKM Ac-2570</strain>
    </source>
</reference>
<dbReference type="CDD" id="cd00090">
    <property type="entry name" value="HTH_ARSR"/>
    <property type="match status" value="1"/>
</dbReference>
<proteinExistence type="predicted"/>
<keyword evidence="1" id="KW-0805">Transcription regulation</keyword>
<dbReference type="PANTHER" id="PTHR33154:SF33">
    <property type="entry name" value="TRANSCRIPTIONAL REPRESSOR SDPR"/>
    <property type="match status" value="1"/>
</dbReference>
<evidence type="ECO:0000256" key="3">
    <source>
        <dbReference type="ARBA" id="ARBA00023163"/>
    </source>
</evidence>
<evidence type="ECO:0000259" key="4">
    <source>
        <dbReference type="PROSITE" id="PS50987"/>
    </source>
</evidence>
<dbReference type="GO" id="GO:0003700">
    <property type="term" value="F:DNA-binding transcription factor activity"/>
    <property type="evidence" value="ECO:0007669"/>
    <property type="project" value="InterPro"/>
</dbReference>
<dbReference type="AlphaFoldDB" id="A0A4R7ZLP6"/>
<dbReference type="InterPro" id="IPR051081">
    <property type="entry name" value="HTH_MetalResp_TranReg"/>
</dbReference>
<dbReference type="PROSITE" id="PS50987">
    <property type="entry name" value="HTH_ARSR_2"/>
    <property type="match status" value="1"/>
</dbReference>
<organism evidence="5 6">
    <name type="scientific">Kribbella kalugense</name>
    <dbReference type="NCBI Taxonomy" id="2512221"/>
    <lineage>
        <taxon>Bacteria</taxon>
        <taxon>Bacillati</taxon>
        <taxon>Actinomycetota</taxon>
        <taxon>Actinomycetes</taxon>
        <taxon>Propionibacteriales</taxon>
        <taxon>Kribbellaceae</taxon>
        <taxon>Kribbella</taxon>
    </lineage>
</organism>
<dbReference type="EMBL" id="SODF01000002">
    <property type="protein sequence ID" value="TDW18432.1"/>
    <property type="molecule type" value="Genomic_DNA"/>
</dbReference>